<dbReference type="EMBL" id="SCEB01215102">
    <property type="protein sequence ID" value="RXM31315.1"/>
    <property type="molecule type" value="Genomic_DNA"/>
</dbReference>
<sequence length="302" mass="33827">MLCECVLWAIPYRDNFEKDDLQFPKSPVPDEENIRCEMTSVCNFTAGEFQSKTLLERCRSVGHFIQSGRSRDKRQSRKSASTDVSEAKQCTRQISPVVDIPGIAGGTSKETYLVPSSCQSICKDYNDLHIAGDQVMPISLAAADLTIDSGFAYAEGPFLQSCQIPPDMETPRPSLEYTRRPPRGDSSCWRVGSIKDKSILQHCRPLSNSMLNNYLEQKIMELYKQYMVDSMLNSNSPTKIMASELILTNVDQITQQISREQNMETNKAKDMVISCLLKVASGMQSSELSTPQLQISSDHSLK</sequence>
<dbReference type="AlphaFoldDB" id="A0A444U7Z7"/>
<dbReference type="InterPro" id="IPR027869">
    <property type="entry name" value="TASL"/>
</dbReference>
<proteinExistence type="predicted"/>
<name>A0A444U7Z7_ACIRT</name>
<reference evidence="1 2" key="1">
    <citation type="submission" date="2019-01" db="EMBL/GenBank/DDBJ databases">
        <title>Draft Genome and Complete Hox-Cluster Characterization of the Sterlet Sturgeon (Acipenser ruthenus).</title>
        <authorList>
            <person name="Wei Q."/>
        </authorList>
    </citation>
    <scope>NUCLEOTIDE SEQUENCE [LARGE SCALE GENOMIC DNA]</scope>
    <source>
        <strain evidence="1">WHYD16114868_AA</strain>
        <tissue evidence="1">Blood</tissue>
    </source>
</reference>
<dbReference type="Proteomes" id="UP000289886">
    <property type="component" value="Unassembled WGS sequence"/>
</dbReference>
<evidence type="ECO:0000313" key="2">
    <source>
        <dbReference type="Proteomes" id="UP000289886"/>
    </source>
</evidence>
<dbReference type="GO" id="GO:0035751">
    <property type="term" value="P:regulation of lysosomal lumen pH"/>
    <property type="evidence" value="ECO:0007669"/>
    <property type="project" value="TreeGrafter"/>
</dbReference>
<dbReference type="GO" id="GO:0034121">
    <property type="term" value="P:regulation of toll-like receptor signaling pathway"/>
    <property type="evidence" value="ECO:0007669"/>
    <property type="project" value="InterPro"/>
</dbReference>
<dbReference type="PANTHER" id="PTHR14889:SF3">
    <property type="entry name" value="TLR ADAPTER INTERACTING WITH SLC15A4 ON THE LYSOSOME"/>
    <property type="match status" value="1"/>
</dbReference>
<accession>A0A444U7Z7</accession>
<keyword evidence="2" id="KW-1185">Reference proteome</keyword>
<comment type="caution">
    <text evidence="1">The sequence shown here is derived from an EMBL/GenBank/DDBJ whole genome shotgun (WGS) entry which is preliminary data.</text>
</comment>
<dbReference type="PANTHER" id="PTHR14889">
    <property type="entry name" value="RCG36411"/>
    <property type="match status" value="1"/>
</dbReference>
<evidence type="ECO:0000313" key="1">
    <source>
        <dbReference type="EMBL" id="RXM31315.1"/>
    </source>
</evidence>
<protein>
    <submittedName>
        <fullName evidence="1">Uncharacterized protein</fullName>
    </submittedName>
</protein>
<dbReference type="Pfam" id="PF15133">
    <property type="entry name" value="TASL"/>
    <property type="match status" value="1"/>
</dbReference>
<organism evidence="1 2">
    <name type="scientific">Acipenser ruthenus</name>
    <name type="common">Sterlet sturgeon</name>
    <dbReference type="NCBI Taxonomy" id="7906"/>
    <lineage>
        <taxon>Eukaryota</taxon>
        <taxon>Metazoa</taxon>
        <taxon>Chordata</taxon>
        <taxon>Craniata</taxon>
        <taxon>Vertebrata</taxon>
        <taxon>Euteleostomi</taxon>
        <taxon>Actinopterygii</taxon>
        <taxon>Chondrostei</taxon>
        <taxon>Acipenseriformes</taxon>
        <taxon>Acipenseridae</taxon>
        <taxon>Acipenser</taxon>
    </lineage>
</organism>
<gene>
    <name evidence="1" type="ORF">EOD39_7133</name>
</gene>